<dbReference type="RefSeq" id="WP_090877101.1">
    <property type="nucleotide sequence ID" value="NZ_FMXQ01000005.1"/>
</dbReference>
<dbReference type="InterPro" id="IPR017871">
    <property type="entry name" value="ABC_transporter-like_CS"/>
</dbReference>
<comment type="similarity">
    <text evidence="1">Belongs to the ABC transporter superfamily.</text>
</comment>
<evidence type="ECO:0000256" key="5">
    <source>
        <dbReference type="ARBA" id="ARBA00022737"/>
    </source>
</evidence>
<dbReference type="Gene3D" id="3.40.50.300">
    <property type="entry name" value="P-loop containing nucleotide triphosphate hydrolases"/>
    <property type="match status" value="2"/>
</dbReference>
<keyword evidence="8" id="KW-1278">Translocase</keyword>
<evidence type="ECO:0000256" key="3">
    <source>
        <dbReference type="ARBA" id="ARBA00022475"/>
    </source>
</evidence>
<evidence type="ECO:0000313" key="11">
    <source>
        <dbReference type="EMBL" id="SDB37324.1"/>
    </source>
</evidence>
<keyword evidence="2" id="KW-0813">Transport</keyword>
<keyword evidence="9" id="KW-0472">Membrane</keyword>
<keyword evidence="12" id="KW-1185">Reference proteome</keyword>
<evidence type="ECO:0000256" key="2">
    <source>
        <dbReference type="ARBA" id="ARBA00022448"/>
    </source>
</evidence>
<evidence type="ECO:0000256" key="7">
    <source>
        <dbReference type="ARBA" id="ARBA00022840"/>
    </source>
</evidence>
<dbReference type="Pfam" id="PF00005">
    <property type="entry name" value="ABC_tran"/>
    <property type="match status" value="2"/>
</dbReference>
<keyword evidence="5" id="KW-0677">Repeat</keyword>
<keyword evidence="6" id="KW-0547">Nucleotide-binding</keyword>
<dbReference type="InterPro" id="IPR027417">
    <property type="entry name" value="P-loop_NTPase"/>
</dbReference>
<feature type="domain" description="ABC transporter" evidence="10">
    <location>
        <begin position="252"/>
        <end position="498"/>
    </location>
</feature>
<evidence type="ECO:0000256" key="9">
    <source>
        <dbReference type="ARBA" id="ARBA00023136"/>
    </source>
</evidence>
<keyword evidence="7 11" id="KW-0067">ATP-binding</keyword>
<evidence type="ECO:0000313" key="12">
    <source>
        <dbReference type="Proteomes" id="UP000199071"/>
    </source>
</evidence>
<dbReference type="CDD" id="cd03216">
    <property type="entry name" value="ABC_Carb_Monos_I"/>
    <property type="match status" value="1"/>
</dbReference>
<feature type="domain" description="ABC transporter" evidence="10">
    <location>
        <begin position="5"/>
        <end position="241"/>
    </location>
</feature>
<sequence>MSDLLTFEGLSKAWFGVPAVSDLDYALRENSLLGVIGQNGAGKSTLMNMIGGIVQPSGGRMLWRGAPYAPQSAADASKVGIAFIHQELNLFTNLSVAENLYVDGFPRKFGIIDWAAINERTRSILQRLSLDDVEPSVKVGQLSPGERQLVEIARALHNEAQLIIFDEPTTSLTHRETERLFETIATLREEGRTIVYISHILGDVQSISDGIAVLRDGRLVDHGAAADFPVSRMIKSMIGRDLGGLFPPRSNQPDSDLILSARSIGQPGVLEKASIDVRKGEVLGLFGLMGAGRSELARVLFGLDPHATGDILLNGQPLTGGPRNRIAAGMAFVTENRREEGLMLDASIADNLALVSIDRFGRKPFALVDMEALSTRTEAMKAELSIKAGNIARQAAKTLSGGNQQKVVIGKWQMQSPKLFILDEPTRGVDVGAKYEIYTLVDRIAADGGGVLMISSELDELLGMADRIVVMNRGEVIGSVDRADFDREKLLAMAFREVTA</sequence>
<evidence type="ECO:0000256" key="1">
    <source>
        <dbReference type="ARBA" id="ARBA00005417"/>
    </source>
</evidence>
<dbReference type="GO" id="GO:0005524">
    <property type="term" value="F:ATP binding"/>
    <property type="evidence" value="ECO:0007669"/>
    <property type="project" value="UniProtKB-KW"/>
</dbReference>
<keyword evidence="3" id="KW-1003">Cell membrane</keyword>
<dbReference type="AlphaFoldDB" id="A0A1G6CWQ6"/>
<evidence type="ECO:0000256" key="4">
    <source>
        <dbReference type="ARBA" id="ARBA00022597"/>
    </source>
</evidence>
<dbReference type="OrthoDB" id="9805029at2"/>
<reference evidence="11 12" key="1">
    <citation type="submission" date="2016-10" db="EMBL/GenBank/DDBJ databases">
        <authorList>
            <person name="de Groot N.N."/>
        </authorList>
    </citation>
    <scope>NUCLEOTIDE SEQUENCE [LARGE SCALE GENOMIC DNA]</scope>
    <source>
        <strain evidence="11 12">ATCC 35022</strain>
    </source>
</reference>
<dbReference type="PANTHER" id="PTHR43790:SF3">
    <property type="entry name" value="D-ALLOSE IMPORT ATP-BINDING PROTEIN ALSA-RELATED"/>
    <property type="match status" value="1"/>
</dbReference>
<dbReference type="GO" id="GO:0016887">
    <property type="term" value="F:ATP hydrolysis activity"/>
    <property type="evidence" value="ECO:0007669"/>
    <property type="project" value="InterPro"/>
</dbReference>
<dbReference type="InterPro" id="IPR003439">
    <property type="entry name" value="ABC_transporter-like_ATP-bd"/>
</dbReference>
<protein>
    <submittedName>
        <fullName evidence="11">Monosaccharide ABC transporter ATP-binding protein, CUT2 family (TC 3.A.1.2.-)</fullName>
    </submittedName>
</protein>
<evidence type="ECO:0000256" key="8">
    <source>
        <dbReference type="ARBA" id="ARBA00022967"/>
    </source>
</evidence>
<dbReference type="EMBL" id="FMXQ01000005">
    <property type="protein sequence ID" value="SDB37324.1"/>
    <property type="molecule type" value="Genomic_DNA"/>
</dbReference>
<dbReference type="STRING" id="665467.SAMN02982931_02853"/>
<dbReference type="InterPro" id="IPR003593">
    <property type="entry name" value="AAA+_ATPase"/>
</dbReference>
<gene>
    <name evidence="11" type="ORF">SAMN02982931_02853</name>
</gene>
<dbReference type="Proteomes" id="UP000199071">
    <property type="component" value="Unassembled WGS sequence"/>
</dbReference>
<dbReference type="SMART" id="SM00382">
    <property type="entry name" value="AAA"/>
    <property type="match status" value="2"/>
</dbReference>
<dbReference type="PROSITE" id="PS50893">
    <property type="entry name" value="ABC_TRANSPORTER_2"/>
    <property type="match status" value="2"/>
</dbReference>
<dbReference type="InterPro" id="IPR050107">
    <property type="entry name" value="ABC_carbohydrate_import_ATPase"/>
</dbReference>
<dbReference type="PANTHER" id="PTHR43790">
    <property type="entry name" value="CARBOHYDRATE TRANSPORT ATP-BINDING PROTEIN MG119-RELATED"/>
    <property type="match status" value="1"/>
</dbReference>
<dbReference type="PROSITE" id="PS00211">
    <property type="entry name" value="ABC_TRANSPORTER_1"/>
    <property type="match status" value="1"/>
</dbReference>
<accession>A0A1G6CWQ6</accession>
<organism evidence="11 12">
    <name type="scientific">Bauldia litoralis</name>
    <dbReference type="NCBI Taxonomy" id="665467"/>
    <lineage>
        <taxon>Bacteria</taxon>
        <taxon>Pseudomonadati</taxon>
        <taxon>Pseudomonadota</taxon>
        <taxon>Alphaproteobacteria</taxon>
        <taxon>Hyphomicrobiales</taxon>
        <taxon>Kaistiaceae</taxon>
        <taxon>Bauldia</taxon>
    </lineage>
</organism>
<proteinExistence type="inferred from homology"/>
<name>A0A1G6CWQ6_9HYPH</name>
<dbReference type="SUPFAM" id="SSF52540">
    <property type="entry name" value="P-loop containing nucleoside triphosphate hydrolases"/>
    <property type="match status" value="2"/>
</dbReference>
<dbReference type="CDD" id="cd03215">
    <property type="entry name" value="ABC_Carb_Monos_II"/>
    <property type="match status" value="1"/>
</dbReference>
<keyword evidence="4" id="KW-0762">Sugar transport</keyword>
<evidence type="ECO:0000256" key="6">
    <source>
        <dbReference type="ARBA" id="ARBA00022741"/>
    </source>
</evidence>
<evidence type="ECO:0000259" key="10">
    <source>
        <dbReference type="PROSITE" id="PS50893"/>
    </source>
</evidence>